<proteinExistence type="predicted"/>
<sequence>VYVTTPQKIYNEFSSGTHDITAIRDFVKHIYDQSDAGKELKYLLLFGDASYDYKNRLPDNTNFVPCWESVYSLNTISSIASDDYFGYLDDGEGASSSDRVDIGIGRFPVDTPAEAKIAVDKSIGYDSNTPQTMGPWRNRLTFVADDGDYNRHLNDAQTLTKFLNSYYPVYGLNKLYLDAFPQISTPSGQRAPELNEAINSSIDEGTLIFNYTGHGGEVGLGHERFLTIADINSWTNKDKLTVFITATCEFTRYDNPGLVSAGELVFLNPNGGAVSLFTTTRATYASANLALNMAIFRHNMFEKVNGTYPRFGDIIMHSKVLGGNNDKKFVLIGDPALKMAYPEDKVKTTYINTKAVIVGKPDTLKALSKVQIQGVVTDDNGQKINNYNGTIFSTVFDKKSAISTLGTDPDSRVTTFYMWNSILFKGKAAINNGAFDFSFVVPKDIAYKFGKGRISYYFDNGKSDGHGYTENVVVGGFDDQAVPDTVGPVIHLYMNDSSFSAGDVTHADPVLYARLSDRSGINTTGSGIGHDIVATLDGNLSQSYNLNAYYVADEGDFTKGTVSFQLTDLSNGEHVISLKAWDLYNNSSTAKLSFVVEPSTKLVIEHLVNLPNPVTDGTDFVFDHNQAGKVLKVRIDVYKLDGRQVRTLYRELKPGGFTSGRIHWNCTTDTGKKISRGIYVYQLQVTTPDGQTKYLRNKLVFIQ</sequence>
<reference evidence="3" key="1">
    <citation type="submission" date="2018-06" db="EMBL/GenBank/DDBJ databases">
        <authorList>
            <person name="Zhirakovskaya E."/>
        </authorList>
    </citation>
    <scope>NUCLEOTIDE SEQUENCE</scope>
</reference>
<dbReference type="Gene3D" id="2.60.40.4070">
    <property type="match status" value="1"/>
</dbReference>
<dbReference type="GO" id="GO:0008234">
    <property type="term" value="F:cysteine-type peptidase activity"/>
    <property type="evidence" value="ECO:0007669"/>
    <property type="project" value="InterPro"/>
</dbReference>
<dbReference type="NCBIfam" id="NF033707">
    <property type="entry name" value="T9SS_sortase"/>
    <property type="match status" value="1"/>
</dbReference>
<dbReference type="InterPro" id="IPR029030">
    <property type="entry name" value="Caspase-like_dom_sf"/>
</dbReference>
<protein>
    <recommendedName>
        <fullName evidence="2">Gingipain domain-containing protein</fullName>
    </recommendedName>
</protein>
<dbReference type="InterPro" id="IPR029031">
    <property type="entry name" value="Gingipain_N_sf"/>
</dbReference>
<dbReference type="CDD" id="cd02258">
    <property type="entry name" value="Peptidase_C25_N"/>
    <property type="match status" value="1"/>
</dbReference>
<dbReference type="InterPro" id="IPR001769">
    <property type="entry name" value="Gingipain"/>
</dbReference>
<dbReference type="Gene3D" id="3.40.50.10390">
    <property type="entry name" value="Gingipain r, domain 1"/>
    <property type="match status" value="1"/>
</dbReference>
<accession>A0A3B0UDP1</accession>
<feature type="domain" description="Gingipain" evidence="2">
    <location>
        <begin position="1"/>
        <end position="339"/>
    </location>
</feature>
<dbReference type="SUPFAM" id="SSF52129">
    <property type="entry name" value="Caspase-like"/>
    <property type="match status" value="1"/>
</dbReference>
<feature type="non-terminal residue" evidence="3">
    <location>
        <position position="1"/>
    </location>
</feature>
<dbReference type="AlphaFoldDB" id="A0A3B0UDP1"/>
<dbReference type="EMBL" id="UOET01000029">
    <property type="protein sequence ID" value="VAW26433.1"/>
    <property type="molecule type" value="Genomic_DNA"/>
</dbReference>
<dbReference type="GO" id="GO:0006508">
    <property type="term" value="P:proteolysis"/>
    <property type="evidence" value="ECO:0007669"/>
    <property type="project" value="InterPro"/>
</dbReference>
<dbReference type="Gene3D" id="3.40.50.1460">
    <property type="match status" value="1"/>
</dbReference>
<organism evidence="3">
    <name type="scientific">hydrothermal vent metagenome</name>
    <dbReference type="NCBI Taxonomy" id="652676"/>
    <lineage>
        <taxon>unclassified sequences</taxon>
        <taxon>metagenomes</taxon>
        <taxon>ecological metagenomes</taxon>
    </lineage>
</organism>
<evidence type="ECO:0000259" key="2">
    <source>
        <dbReference type="Pfam" id="PF01364"/>
    </source>
</evidence>
<gene>
    <name evidence="3" type="ORF">MNBD_BACTEROID07-1311</name>
</gene>
<evidence type="ECO:0000256" key="1">
    <source>
        <dbReference type="ARBA" id="ARBA00022729"/>
    </source>
</evidence>
<dbReference type="Pfam" id="PF01364">
    <property type="entry name" value="Peptidase_C25"/>
    <property type="match status" value="1"/>
</dbReference>
<keyword evidence="1" id="KW-0732">Signal</keyword>
<evidence type="ECO:0000313" key="3">
    <source>
        <dbReference type="EMBL" id="VAW26433.1"/>
    </source>
</evidence>
<name>A0A3B0UDP1_9ZZZZ</name>